<organism evidence="2 3">
    <name type="scientific">Acidihalobacter prosperus</name>
    <dbReference type="NCBI Taxonomy" id="160660"/>
    <lineage>
        <taxon>Bacteria</taxon>
        <taxon>Pseudomonadati</taxon>
        <taxon>Pseudomonadota</taxon>
        <taxon>Gammaproteobacteria</taxon>
        <taxon>Chromatiales</taxon>
        <taxon>Ectothiorhodospiraceae</taxon>
        <taxon>Acidihalobacter</taxon>
    </lineage>
</organism>
<feature type="transmembrane region" description="Helical" evidence="1">
    <location>
        <begin position="95"/>
        <end position="116"/>
    </location>
</feature>
<proteinExistence type="predicted"/>
<keyword evidence="1" id="KW-0472">Membrane</keyword>
<accession>A0A1A6C391</accession>
<keyword evidence="1" id="KW-0812">Transmembrane</keyword>
<dbReference type="RefSeq" id="WP_038088839.1">
    <property type="nucleotide sequence ID" value="NZ_JQSG02000003.1"/>
</dbReference>
<evidence type="ECO:0000313" key="3">
    <source>
        <dbReference type="Proteomes" id="UP000029273"/>
    </source>
</evidence>
<sequence length="263" mass="27084">MHEIRKLGAAQGWEWVAGGWDIFRRQAGMLVLLFVIFSVILLGLGSVPVAGQLIALLATPALMGGLLVAIETTAHGQAPGFGQLFAAFSDPRLRGGMLTLGLWTLVVNVIALLAAILLGGSFIMSLLGFGAMGGGHMGGMALVGAGAGIGLFALLGVLLLALIYAAALFFAVPLVMLADMAPLAALKLSLRANMHNIGAWLIFGLVYLALTLVAMIPLGLGLLIIGPMSIASTYCAYLDTFTSLARSTTQPADRLPPGSGDTA</sequence>
<evidence type="ECO:0000313" key="2">
    <source>
        <dbReference type="EMBL" id="OBS09028.1"/>
    </source>
</evidence>
<comment type="caution">
    <text evidence="2">The sequence shown here is derived from an EMBL/GenBank/DDBJ whole genome shotgun (WGS) entry which is preliminary data.</text>
</comment>
<gene>
    <name evidence="2" type="ORF">Thpro_021356</name>
</gene>
<dbReference type="AlphaFoldDB" id="A0A1A6C391"/>
<feature type="transmembrane region" description="Helical" evidence="1">
    <location>
        <begin position="151"/>
        <end position="177"/>
    </location>
</feature>
<protein>
    <recommendedName>
        <fullName evidence="4">Transmembrane protein</fullName>
    </recommendedName>
</protein>
<dbReference type="InterPro" id="IPR047798">
    <property type="entry name" value="BPSS1780-like"/>
</dbReference>
<name>A0A1A6C391_9GAMM</name>
<dbReference type="Proteomes" id="UP000029273">
    <property type="component" value="Unassembled WGS sequence"/>
</dbReference>
<keyword evidence="1" id="KW-1133">Transmembrane helix</keyword>
<feature type="transmembrane region" description="Helical" evidence="1">
    <location>
        <begin position="27"/>
        <end position="47"/>
    </location>
</feature>
<feature type="transmembrane region" description="Helical" evidence="1">
    <location>
        <begin position="53"/>
        <end position="74"/>
    </location>
</feature>
<feature type="transmembrane region" description="Helical" evidence="1">
    <location>
        <begin position="197"/>
        <end position="225"/>
    </location>
</feature>
<reference evidence="2 3" key="1">
    <citation type="journal article" date="2014" name="Genome Announc.">
        <title>Draft Genome Sequence of the Iron-Oxidizing, Acidophilic, and Halotolerant 'Thiobacillus prosperus' Type Strain DSM 5130.</title>
        <authorList>
            <person name="Ossandon F.J."/>
            <person name="Cardenas J.P."/>
            <person name="Corbett M."/>
            <person name="Quatrini R."/>
            <person name="Holmes D.S."/>
            <person name="Watkin E."/>
        </authorList>
    </citation>
    <scope>NUCLEOTIDE SEQUENCE [LARGE SCALE GENOMIC DNA]</scope>
    <source>
        <strain evidence="2 3">DSM 5130</strain>
    </source>
</reference>
<dbReference type="EMBL" id="JQSG02000003">
    <property type="protein sequence ID" value="OBS09028.1"/>
    <property type="molecule type" value="Genomic_DNA"/>
</dbReference>
<dbReference type="OrthoDB" id="5795727at2"/>
<evidence type="ECO:0000256" key="1">
    <source>
        <dbReference type="SAM" id="Phobius"/>
    </source>
</evidence>
<evidence type="ECO:0008006" key="4">
    <source>
        <dbReference type="Google" id="ProtNLM"/>
    </source>
</evidence>
<keyword evidence="3" id="KW-1185">Reference proteome</keyword>
<dbReference type="NCBIfam" id="NF041043">
    <property type="entry name" value="BPSS1780_fam"/>
    <property type="match status" value="1"/>
</dbReference>